<dbReference type="HOGENOM" id="CLU_079069_1_0_4"/>
<evidence type="ECO:0000256" key="11">
    <source>
        <dbReference type="ARBA" id="ARBA00023136"/>
    </source>
</evidence>
<evidence type="ECO:0000313" key="14">
    <source>
        <dbReference type="EMBL" id="EFV94704.1"/>
    </source>
</evidence>
<comment type="subcellular location">
    <subcellularLocation>
        <location evidence="2">Cell inner membrane</location>
        <topology evidence="2">Multi-pass membrane protein</topology>
    </subcellularLocation>
</comment>
<evidence type="ECO:0000313" key="15">
    <source>
        <dbReference type="Proteomes" id="UP000011021"/>
    </source>
</evidence>
<evidence type="ECO:0000256" key="12">
    <source>
        <dbReference type="PIRNR" id="PIRNR002764"/>
    </source>
</evidence>
<dbReference type="RefSeq" id="WP_005673728.1">
    <property type="nucleotide sequence ID" value="NZ_CP146288.1"/>
</dbReference>
<dbReference type="GO" id="GO:0017004">
    <property type="term" value="P:cytochrome complex assembly"/>
    <property type="evidence" value="ECO:0007669"/>
    <property type="project" value="UniProtKB-KW"/>
</dbReference>
<evidence type="ECO:0000256" key="2">
    <source>
        <dbReference type="ARBA" id="ARBA00004429"/>
    </source>
</evidence>
<evidence type="ECO:0000256" key="7">
    <source>
        <dbReference type="ARBA" id="ARBA00022519"/>
    </source>
</evidence>
<accession>E7RXN0</accession>
<dbReference type="Pfam" id="PF03379">
    <property type="entry name" value="CcmB"/>
    <property type="match status" value="1"/>
</dbReference>
<keyword evidence="6 12" id="KW-1003">Cell membrane</keyword>
<feature type="transmembrane region" description="Helical" evidence="13">
    <location>
        <begin position="27"/>
        <end position="45"/>
    </location>
</feature>
<keyword evidence="8 13" id="KW-0812">Transmembrane</keyword>
<keyword evidence="11 12" id="KW-0472">Membrane</keyword>
<comment type="similarity">
    <text evidence="3 12">Belongs to the CcmB/CycW/HelB family.</text>
</comment>
<dbReference type="GO" id="GO:0005886">
    <property type="term" value="C:plasma membrane"/>
    <property type="evidence" value="ECO:0007669"/>
    <property type="project" value="UniProtKB-SubCell"/>
</dbReference>
<feature type="transmembrane region" description="Helical" evidence="13">
    <location>
        <begin position="97"/>
        <end position="121"/>
    </location>
</feature>
<proteinExistence type="inferred from homology"/>
<comment type="caution">
    <text evidence="14">The sequence shown here is derived from an EMBL/GenBank/DDBJ whole genome shotgun (WGS) entry which is preliminary data.</text>
</comment>
<evidence type="ECO:0000256" key="1">
    <source>
        <dbReference type="ARBA" id="ARBA00002442"/>
    </source>
</evidence>
<organism evidence="14 15">
    <name type="scientific">Lautropia mirabilis ATCC 51599</name>
    <dbReference type="NCBI Taxonomy" id="887898"/>
    <lineage>
        <taxon>Bacteria</taxon>
        <taxon>Pseudomonadati</taxon>
        <taxon>Pseudomonadota</taxon>
        <taxon>Betaproteobacteria</taxon>
        <taxon>Burkholderiales</taxon>
        <taxon>Burkholderiaceae</taxon>
        <taxon>Lautropia</taxon>
    </lineage>
</organism>
<dbReference type="GO" id="GO:1903607">
    <property type="term" value="P:cytochrome c biosynthetic process"/>
    <property type="evidence" value="ECO:0007669"/>
    <property type="project" value="TreeGrafter"/>
</dbReference>
<dbReference type="eggNOG" id="COG2386">
    <property type="taxonomic scope" value="Bacteria"/>
</dbReference>
<keyword evidence="7 12" id="KW-0997">Cell inner membrane</keyword>
<feature type="transmembrane region" description="Helical" evidence="13">
    <location>
        <begin position="57"/>
        <end position="76"/>
    </location>
</feature>
<feature type="transmembrane region" description="Helical" evidence="13">
    <location>
        <begin position="197"/>
        <end position="220"/>
    </location>
</feature>
<dbReference type="GO" id="GO:0015232">
    <property type="term" value="F:heme transmembrane transporter activity"/>
    <property type="evidence" value="ECO:0007669"/>
    <property type="project" value="InterPro"/>
</dbReference>
<reference evidence="14 15" key="1">
    <citation type="submission" date="2010-12" db="EMBL/GenBank/DDBJ databases">
        <authorList>
            <person name="Muzny D."/>
            <person name="Qin X."/>
            <person name="Deng J."/>
            <person name="Jiang H."/>
            <person name="Liu Y."/>
            <person name="Qu J."/>
            <person name="Song X.-Z."/>
            <person name="Zhang L."/>
            <person name="Thornton R."/>
            <person name="Coyle M."/>
            <person name="Francisco L."/>
            <person name="Jackson L."/>
            <person name="Javaid M."/>
            <person name="Korchina V."/>
            <person name="Kovar C."/>
            <person name="Mata R."/>
            <person name="Mathew T."/>
            <person name="Ngo R."/>
            <person name="Nguyen L."/>
            <person name="Nguyen N."/>
            <person name="Okwuonu G."/>
            <person name="Ongeri F."/>
            <person name="Pham C."/>
            <person name="Simmons D."/>
            <person name="Wilczek-Boney K."/>
            <person name="Hale W."/>
            <person name="Jakkamsetti A."/>
            <person name="Pham P."/>
            <person name="Ruth R."/>
            <person name="San Lucas F."/>
            <person name="Warren J."/>
            <person name="Zhang J."/>
            <person name="Zhao Z."/>
            <person name="Zhou C."/>
            <person name="Zhu D."/>
            <person name="Lee S."/>
            <person name="Bess C."/>
            <person name="Blankenburg K."/>
            <person name="Forbes L."/>
            <person name="Fu Q."/>
            <person name="Gubbala S."/>
            <person name="Hirani K."/>
            <person name="Jayaseelan J.C."/>
            <person name="Lara F."/>
            <person name="Munidasa M."/>
            <person name="Palculict T."/>
            <person name="Patil S."/>
            <person name="Pu L.-L."/>
            <person name="Saada N."/>
            <person name="Tang L."/>
            <person name="Weissenberger G."/>
            <person name="Zhu Y."/>
            <person name="Hemphill L."/>
            <person name="Shang Y."/>
            <person name="Youmans B."/>
            <person name="Ayvaz T."/>
            <person name="Ross M."/>
            <person name="Santibanez J."/>
            <person name="Aqrawi P."/>
            <person name="Gross S."/>
            <person name="Joshi V."/>
            <person name="Fowler G."/>
            <person name="Nazareth L."/>
            <person name="Reid J."/>
            <person name="Worley K."/>
            <person name="Petrosino J."/>
            <person name="Highlander S."/>
            <person name="Gibbs R."/>
        </authorList>
    </citation>
    <scope>NUCLEOTIDE SEQUENCE [LARGE SCALE GENOMIC DNA]</scope>
    <source>
        <strain evidence="14 15">ATCC 51599</strain>
    </source>
</reference>
<dbReference type="AlphaFoldDB" id="E7RXN0"/>
<feature type="transmembrane region" description="Helical" evidence="13">
    <location>
        <begin position="133"/>
        <end position="157"/>
    </location>
</feature>
<dbReference type="Proteomes" id="UP000011021">
    <property type="component" value="Unassembled WGS sequence"/>
</dbReference>
<evidence type="ECO:0000256" key="4">
    <source>
        <dbReference type="ARBA" id="ARBA00016452"/>
    </source>
</evidence>
<feature type="transmembrane region" description="Helical" evidence="13">
    <location>
        <begin position="164"/>
        <end position="185"/>
    </location>
</feature>
<dbReference type="PRINTS" id="PR01414">
    <property type="entry name" value="CCMBBIOGNSIS"/>
</dbReference>
<evidence type="ECO:0000256" key="10">
    <source>
        <dbReference type="ARBA" id="ARBA00022989"/>
    </source>
</evidence>
<evidence type="ECO:0000256" key="3">
    <source>
        <dbReference type="ARBA" id="ARBA00010544"/>
    </source>
</evidence>
<gene>
    <name evidence="14" type="primary">ccmB</name>
    <name evidence="14" type="ORF">HMPREF0551_1451</name>
</gene>
<keyword evidence="9 12" id="KW-0201">Cytochrome c-type biogenesis</keyword>
<keyword evidence="5 12" id="KW-0813">Transport</keyword>
<evidence type="ECO:0000256" key="6">
    <source>
        <dbReference type="ARBA" id="ARBA00022475"/>
    </source>
</evidence>
<name>E7RXN0_9BURK</name>
<evidence type="ECO:0000256" key="13">
    <source>
        <dbReference type="SAM" id="Phobius"/>
    </source>
</evidence>
<dbReference type="PIRSF" id="PIRSF002764">
    <property type="entry name" value="CcmB"/>
    <property type="match status" value="1"/>
</dbReference>
<dbReference type="InterPro" id="IPR026031">
    <property type="entry name" value="Cyt_c_CcmB_bac"/>
</dbReference>
<dbReference type="EMBL" id="AEQP01000010">
    <property type="protein sequence ID" value="EFV94704.1"/>
    <property type="molecule type" value="Genomic_DNA"/>
</dbReference>
<comment type="function">
    <text evidence="1 12">Required for the export of heme to the periplasm for the biogenesis of c-type cytochromes.</text>
</comment>
<dbReference type="PANTHER" id="PTHR30070:SF1">
    <property type="entry name" value="CYTOCHROME C BIOGENESIS B-RELATED"/>
    <property type="match status" value="1"/>
</dbReference>
<keyword evidence="15" id="KW-1185">Reference proteome</keyword>
<dbReference type="STRING" id="887898.HMPREF0551_1451"/>
<sequence length="225" mass="23397">MKTAPATFAWALKRDLRIALRRRADTLNLLGFFVLACLMVPFAVGPETDWLARLGPGIIWVMALLAQLTALPMLFANDHQDGSLEHMLASGRSATALVAGKLLAVWLVSALPLIVITPVMALALSVDLPRTGLLVLTLLLGTPTLLVLGAIGAALTLGVRAGAALVALLCLPLYVPVLIFGAGAVDMVTAGLSPDAHLALLAAGMVLATWGGPYLVALALRTSLE</sequence>
<keyword evidence="10 13" id="KW-1133">Transmembrane helix</keyword>
<dbReference type="PANTHER" id="PTHR30070">
    <property type="entry name" value="HEME EXPORTER PROTEIN B"/>
    <property type="match status" value="1"/>
</dbReference>
<dbReference type="NCBIfam" id="TIGR01190">
    <property type="entry name" value="ccmB"/>
    <property type="match status" value="1"/>
</dbReference>
<protein>
    <recommendedName>
        <fullName evidence="4 12">Heme exporter protein B</fullName>
    </recommendedName>
</protein>
<dbReference type="InterPro" id="IPR003544">
    <property type="entry name" value="Cyt_c_biogenesis_CcmB"/>
</dbReference>
<evidence type="ECO:0000256" key="8">
    <source>
        <dbReference type="ARBA" id="ARBA00022692"/>
    </source>
</evidence>
<evidence type="ECO:0000256" key="9">
    <source>
        <dbReference type="ARBA" id="ARBA00022748"/>
    </source>
</evidence>
<evidence type="ECO:0000256" key="5">
    <source>
        <dbReference type="ARBA" id="ARBA00022448"/>
    </source>
</evidence>